<dbReference type="Pfam" id="PF14214">
    <property type="entry name" value="Helitron_like_N"/>
    <property type="match status" value="1"/>
</dbReference>
<dbReference type="GeneID" id="111103291"/>
<reference evidence="6" key="1">
    <citation type="submission" date="2025-08" db="UniProtKB">
        <authorList>
            <consortium name="RefSeq"/>
        </authorList>
    </citation>
    <scope>IDENTIFICATION</scope>
    <source>
        <tissue evidence="6">Whole sample</tissue>
    </source>
</reference>
<keyword evidence="5" id="KW-1185">Reference proteome</keyword>
<feature type="domain" description="Helitron helicase-like" evidence="3">
    <location>
        <begin position="765"/>
        <end position="896"/>
    </location>
</feature>
<feature type="domain" description="DUF6570" evidence="4">
    <location>
        <begin position="454"/>
        <end position="576"/>
    </location>
</feature>
<dbReference type="Proteomes" id="UP000694844">
    <property type="component" value="Chromosome 7"/>
</dbReference>
<dbReference type="InterPro" id="IPR006928">
    <property type="entry name" value="Herpes_teg_USP"/>
</dbReference>
<sequence>MKMGTDIDIWRARIGCFSQRCKGGGLSFEESILCNFSTEKNAYTLLCTTMQLCRVSLFLALMLLLCGDIEVNPGPQPQNIKSVFPILGNFHQGDEKFSPYSRGRQCVPCCIVFIIKLFLKPFEVHEWQSADIDQILIEGDFVYKFSKKTSNHSKHFLEPCDLPPFIEVNNVYFSWKVKNTYSGSIHKNFTGVYPLVKLEVALAMGLSKDFAYCIFVCKEKAVAISSRNGFFIVFDSHARNRNGICCVNGTSVLIKKENLLELCDHLRQSISSNSDEEIEQYDLHVINVNKISEFSIRYNHKASAMHICHISNHLERSSEVSTESDVPELVKMNTCRIQLVDLPLLGSPKDQTVVNQNKRKRKDNSLPTSRPLKKNKGDCSDIKSKFHALVSHGPEYVCVCCSQVFFKHSVDEYKQCNMLKSLSDHLIENCIVRSRSVDNKEWICRQCKKYLRAGNIPPCSVGNGFSFPKIPAELQGLTKLEERLIAPRIPFMQIKEMPRGGQLAMHGNVVNVPADVNKTVKVLPRNMDASETIPLKLKRSVNFRSHIAFEQVRPERILDATKWLISNSRLFKNEGIALNAEWSIMNEESLSAENEILKSVTNNVSDTENNCDEANTDNWSEDEGSVLKPSGNFDTVMQPADFREFNRILSVAPAEGNSPLGMFQDINAEFLSFPAIYCGETRQNNNLRATPVHYSTICKWELRNVDRRVAKNVTNIFFKLKKLQIKQISDKVSLAMRKCKLKGKKLTVNEVLSDESVDKVIKHDEGYKVLRTLRGSPPYWERTKKDIFAMIRQLGIPTWFCSFSAAETKWKPLLRVLAKLINNTNCTDSDISEMTWFEKNELIKADPVTCARYFDYRFQMFLSNVLKHETSPIGKIKDFFIRVEFQQRGSPHVHILFWINDAPSLATSNEPDVVSFIDKYITCRKNPQLSGLVNYQTHRHARTCRKKGQSVCRFGFPLPPLDKTMILHGLDDNLPVDDILKAKKNFEKVSTYLDSLKFGEGCDNTFESFLNTLNLSHDDYIVALRSNIKPGQRKVILKRNLSEIRINNYNELLIQCWEANMDIQYILDPYACAAYIVSYISKGQRGMSNLLSNACKEAKESEHDIRQQVCKVGNTFLTHVEVGAQEACYLVLQMPLRRSSRDVVFVDTNAEDDRVVLMKPISVLKELPKTSTSVETDNNIKRYQRRPGTMNKYCLADFVALFNILFPKKGSKPEQRREANTETEELPESHYDLNSEDDVESSEAIVNNFTEEHLFKDGLIMVKRNVPRVLYSVGFNKENDKENFYREQLMLYLPWRNYSEILGDYLTYEARYNDFREEIEIKKKRYVCEYTENIAQLEEEVLLSGDDPPFTESQHQEECDASMGSRLSKEFECFNPDEDT</sequence>
<evidence type="ECO:0000256" key="1">
    <source>
        <dbReference type="SAM" id="MobiDB-lite"/>
    </source>
</evidence>
<dbReference type="Pfam" id="PF20209">
    <property type="entry name" value="DUF6570"/>
    <property type="match status" value="1"/>
</dbReference>
<dbReference type="InterPro" id="IPR038765">
    <property type="entry name" value="Papain-like_cys_pep_sf"/>
</dbReference>
<organism evidence="5 6">
    <name type="scientific">Crassostrea virginica</name>
    <name type="common">Eastern oyster</name>
    <dbReference type="NCBI Taxonomy" id="6565"/>
    <lineage>
        <taxon>Eukaryota</taxon>
        <taxon>Metazoa</taxon>
        <taxon>Spiralia</taxon>
        <taxon>Lophotrochozoa</taxon>
        <taxon>Mollusca</taxon>
        <taxon>Bivalvia</taxon>
        <taxon>Autobranchia</taxon>
        <taxon>Pteriomorphia</taxon>
        <taxon>Ostreida</taxon>
        <taxon>Ostreoidea</taxon>
        <taxon>Ostreidae</taxon>
        <taxon>Crassostrea</taxon>
    </lineage>
</organism>
<dbReference type="InterPro" id="IPR046700">
    <property type="entry name" value="DUF6570"/>
</dbReference>
<dbReference type="RefSeq" id="XP_022292168.1">
    <property type="nucleotide sequence ID" value="XM_022436460.1"/>
</dbReference>
<evidence type="ECO:0000259" key="4">
    <source>
        <dbReference type="Pfam" id="PF20209"/>
    </source>
</evidence>
<proteinExistence type="predicted"/>
<dbReference type="OrthoDB" id="6129494at2759"/>
<dbReference type="InterPro" id="IPR025476">
    <property type="entry name" value="Helitron_helicase-like"/>
</dbReference>
<dbReference type="SUPFAM" id="SSF54001">
    <property type="entry name" value="Cysteine proteinases"/>
    <property type="match status" value="1"/>
</dbReference>
<evidence type="ECO:0000259" key="3">
    <source>
        <dbReference type="Pfam" id="PF14214"/>
    </source>
</evidence>
<gene>
    <name evidence="6" type="primary">LOC111103291</name>
</gene>
<feature type="domain" description="Peptidase C76" evidence="2">
    <location>
        <begin position="91"/>
        <end position="241"/>
    </location>
</feature>
<dbReference type="Gene3D" id="3.90.70.120">
    <property type="match status" value="1"/>
</dbReference>
<dbReference type="Pfam" id="PF04843">
    <property type="entry name" value="Herpes_teg_N"/>
    <property type="match status" value="1"/>
</dbReference>
<dbReference type="PANTHER" id="PTHR47642:SF5">
    <property type="entry name" value="ATP-DEPENDENT DNA HELICASE"/>
    <property type="match status" value="1"/>
</dbReference>
<evidence type="ECO:0000313" key="6">
    <source>
        <dbReference type="RefSeq" id="XP_022292168.1"/>
    </source>
</evidence>
<accession>A0A8B8ANF0</accession>
<feature type="region of interest" description="Disordered" evidence="1">
    <location>
        <begin position="350"/>
        <end position="376"/>
    </location>
</feature>
<feature type="region of interest" description="Disordered" evidence="1">
    <location>
        <begin position="1212"/>
        <end position="1234"/>
    </location>
</feature>
<evidence type="ECO:0000259" key="2">
    <source>
        <dbReference type="Pfam" id="PF04843"/>
    </source>
</evidence>
<dbReference type="PANTHER" id="PTHR47642">
    <property type="entry name" value="ATP-DEPENDENT DNA HELICASE"/>
    <property type="match status" value="1"/>
</dbReference>
<dbReference type="KEGG" id="cvn:111103291"/>
<evidence type="ECO:0000313" key="5">
    <source>
        <dbReference type="Proteomes" id="UP000694844"/>
    </source>
</evidence>
<protein>
    <submittedName>
        <fullName evidence="6">Uncharacterized protein LOC111103291 isoform X1</fullName>
    </submittedName>
</protein>
<dbReference type="InterPro" id="IPR051055">
    <property type="entry name" value="PIF1_helicase"/>
</dbReference>
<name>A0A8B8ANF0_CRAVI</name>